<evidence type="ECO:0000313" key="7">
    <source>
        <dbReference type="Proteomes" id="UP001273589"/>
    </source>
</evidence>
<dbReference type="PROSITE" id="PS01081">
    <property type="entry name" value="HTH_TETR_1"/>
    <property type="match status" value="1"/>
</dbReference>
<dbReference type="InterPro" id="IPR023772">
    <property type="entry name" value="DNA-bd_HTH_TetR-type_CS"/>
</dbReference>
<dbReference type="GO" id="GO:0045892">
    <property type="term" value="P:negative regulation of DNA-templated transcription"/>
    <property type="evidence" value="ECO:0007669"/>
    <property type="project" value="UniProtKB-ARBA"/>
</dbReference>
<keyword evidence="3" id="KW-0804">Transcription</keyword>
<dbReference type="PANTHER" id="PTHR30055:SF234">
    <property type="entry name" value="HTH-TYPE TRANSCRIPTIONAL REGULATOR BETI"/>
    <property type="match status" value="1"/>
</dbReference>
<dbReference type="GO" id="GO:0003700">
    <property type="term" value="F:DNA-binding transcription factor activity"/>
    <property type="evidence" value="ECO:0007669"/>
    <property type="project" value="TreeGrafter"/>
</dbReference>
<feature type="DNA-binding region" description="H-T-H motif" evidence="4">
    <location>
        <begin position="38"/>
        <end position="57"/>
    </location>
</feature>
<evidence type="ECO:0000256" key="4">
    <source>
        <dbReference type="PROSITE-ProRule" id="PRU00335"/>
    </source>
</evidence>
<proteinExistence type="predicted"/>
<dbReference type="PANTHER" id="PTHR30055">
    <property type="entry name" value="HTH-TYPE TRANSCRIPTIONAL REGULATOR RUTR"/>
    <property type="match status" value="1"/>
</dbReference>
<comment type="caution">
    <text evidence="6">The sequence shown here is derived from an EMBL/GenBank/DDBJ whole genome shotgun (WGS) entry which is preliminary data.</text>
</comment>
<dbReference type="GO" id="GO:0000976">
    <property type="term" value="F:transcription cis-regulatory region binding"/>
    <property type="evidence" value="ECO:0007669"/>
    <property type="project" value="TreeGrafter"/>
</dbReference>
<evidence type="ECO:0000256" key="2">
    <source>
        <dbReference type="ARBA" id="ARBA00023125"/>
    </source>
</evidence>
<dbReference type="EMBL" id="JARAWN010000055">
    <property type="protein sequence ID" value="MDX3130567.1"/>
    <property type="molecule type" value="Genomic_DNA"/>
</dbReference>
<reference evidence="6" key="1">
    <citation type="journal article" date="2023" name="Microb. Genom.">
        <title>Mesoterricola silvestris gen. nov., sp. nov., Mesoterricola sediminis sp. nov., Geothrix oryzae sp. nov., Geothrix edaphica sp. nov., Geothrix rubra sp. nov., and Geothrix limicola sp. nov., six novel members of Acidobacteriota isolated from soils.</title>
        <authorList>
            <person name="Weisberg A.J."/>
            <person name="Pearce E."/>
            <person name="Kramer C.G."/>
            <person name="Chang J.H."/>
            <person name="Clarke C.R."/>
        </authorList>
    </citation>
    <scope>NUCLEOTIDE SEQUENCE</scope>
    <source>
        <strain evidence="6">ND06-05F</strain>
    </source>
</reference>
<name>A0AAJ2PNH4_9ACTN</name>
<evidence type="ECO:0000256" key="1">
    <source>
        <dbReference type="ARBA" id="ARBA00023015"/>
    </source>
</evidence>
<dbReference type="Gene3D" id="1.10.357.10">
    <property type="entry name" value="Tetracycline Repressor, domain 2"/>
    <property type="match status" value="1"/>
</dbReference>
<dbReference type="RefSeq" id="WP_051947562.1">
    <property type="nucleotide sequence ID" value="NZ_CP109154.1"/>
</dbReference>
<dbReference type="Pfam" id="PF14246">
    <property type="entry name" value="TetR_C_7"/>
    <property type="match status" value="1"/>
</dbReference>
<dbReference type="InterPro" id="IPR050109">
    <property type="entry name" value="HTH-type_TetR-like_transc_reg"/>
</dbReference>
<dbReference type="SUPFAM" id="SSF46689">
    <property type="entry name" value="Homeodomain-like"/>
    <property type="match status" value="1"/>
</dbReference>
<organism evidence="6 7">
    <name type="scientific">Streptomyces europaeiscabiei</name>
    <dbReference type="NCBI Taxonomy" id="146819"/>
    <lineage>
        <taxon>Bacteria</taxon>
        <taxon>Bacillati</taxon>
        <taxon>Actinomycetota</taxon>
        <taxon>Actinomycetes</taxon>
        <taxon>Kitasatosporales</taxon>
        <taxon>Streptomycetaceae</taxon>
        <taxon>Streptomyces</taxon>
    </lineage>
</organism>
<gene>
    <name evidence="6" type="ORF">PV367_12345</name>
</gene>
<dbReference type="PRINTS" id="PR00455">
    <property type="entry name" value="HTHTETR"/>
</dbReference>
<evidence type="ECO:0000256" key="3">
    <source>
        <dbReference type="ARBA" id="ARBA00023163"/>
    </source>
</evidence>
<dbReference type="Pfam" id="PF00440">
    <property type="entry name" value="TetR_N"/>
    <property type="match status" value="1"/>
</dbReference>
<dbReference type="InterPro" id="IPR001647">
    <property type="entry name" value="HTH_TetR"/>
</dbReference>
<sequence>MAEQGRPQRTGAGGRNKRGSILDAAVELFLELGFDQTSMDAVAARAGVSKTTVYAHFGDKLELFRAVIARGGDALDLDLDQTMLASVDDPQERLARIALKLLQATTAPNYLAFIRVLTVEAARRPELTETLRSLGVPHVVDLVAVALREDARQHGYTLSDAEAYAGLFVRMTAAGPQMDALLDLEADRDPEHLEAYARWTTAIFLRGLSADDRPDVPDSAIHQVFPWLSRASS</sequence>
<dbReference type="InterPro" id="IPR039536">
    <property type="entry name" value="TetR_C_Proteobacteria"/>
</dbReference>
<dbReference type="FunFam" id="1.10.10.60:FF:000141">
    <property type="entry name" value="TetR family transcriptional regulator"/>
    <property type="match status" value="1"/>
</dbReference>
<dbReference type="Proteomes" id="UP001273589">
    <property type="component" value="Unassembled WGS sequence"/>
</dbReference>
<keyword evidence="2 4" id="KW-0238">DNA-binding</keyword>
<feature type="domain" description="HTH tetR-type" evidence="5">
    <location>
        <begin position="15"/>
        <end position="75"/>
    </location>
</feature>
<evidence type="ECO:0000259" key="5">
    <source>
        <dbReference type="PROSITE" id="PS50977"/>
    </source>
</evidence>
<dbReference type="PROSITE" id="PS50977">
    <property type="entry name" value="HTH_TETR_2"/>
    <property type="match status" value="1"/>
</dbReference>
<keyword evidence="1" id="KW-0805">Transcription regulation</keyword>
<protein>
    <submittedName>
        <fullName evidence="6">TetR/AcrR family transcriptional regulator</fullName>
    </submittedName>
</protein>
<accession>A0AAJ2PNH4</accession>
<dbReference type="InterPro" id="IPR009057">
    <property type="entry name" value="Homeodomain-like_sf"/>
</dbReference>
<dbReference type="AlphaFoldDB" id="A0AAJ2PNH4"/>
<evidence type="ECO:0000313" key="6">
    <source>
        <dbReference type="EMBL" id="MDX3130567.1"/>
    </source>
</evidence>